<dbReference type="AlphaFoldDB" id="A0A6G1GVV9"/>
<dbReference type="Proteomes" id="UP000800041">
    <property type="component" value="Unassembled WGS sequence"/>
</dbReference>
<evidence type="ECO:0000313" key="4">
    <source>
        <dbReference type="Proteomes" id="UP000800041"/>
    </source>
</evidence>
<protein>
    <submittedName>
        <fullName evidence="3">Uncharacterized protein</fullName>
    </submittedName>
</protein>
<evidence type="ECO:0000256" key="2">
    <source>
        <dbReference type="SAM" id="SignalP"/>
    </source>
</evidence>
<gene>
    <name evidence="3" type="ORF">K402DRAFT_455528</name>
</gene>
<evidence type="ECO:0000256" key="1">
    <source>
        <dbReference type="SAM" id="MobiDB-lite"/>
    </source>
</evidence>
<accession>A0A6G1GVV9</accession>
<feature type="chain" id="PRO_5026085407" evidence="2">
    <location>
        <begin position="23"/>
        <end position="209"/>
    </location>
</feature>
<evidence type="ECO:0000313" key="3">
    <source>
        <dbReference type="EMBL" id="KAF1984944.1"/>
    </source>
</evidence>
<dbReference type="EMBL" id="ML977165">
    <property type="protein sequence ID" value="KAF1984944.1"/>
    <property type="molecule type" value="Genomic_DNA"/>
</dbReference>
<feature type="region of interest" description="Disordered" evidence="1">
    <location>
        <begin position="190"/>
        <end position="209"/>
    </location>
</feature>
<proteinExistence type="predicted"/>
<keyword evidence="4" id="KW-1185">Reference proteome</keyword>
<keyword evidence="2" id="KW-0732">Signal</keyword>
<organism evidence="3 4">
    <name type="scientific">Aulographum hederae CBS 113979</name>
    <dbReference type="NCBI Taxonomy" id="1176131"/>
    <lineage>
        <taxon>Eukaryota</taxon>
        <taxon>Fungi</taxon>
        <taxon>Dikarya</taxon>
        <taxon>Ascomycota</taxon>
        <taxon>Pezizomycotina</taxon>
        <taxon>Dothideomycetes</taxon>
        <taxon>Pleosporomycetidae</taxon>
        <taxon>Aulographales</taxon>
        <taxon>Aulographaceae</taxon>
    </lineage>
</organism>
<name>A0A6G1GVV9_9PEZI</name>
<feature type="signal peptide" evidence="2">
    <location>
        <begin position="1"/>
        <end position="22"/>
    </location>
</feature>
<reference evidence="3" key="1">
    <citation type="journal article" date="2020" name="Stud. Mycol.">
        <title>101 Dothideomycetes genomes: a test case for predicting lifestyles and emergence of pathogens.</title>
        <authorList>
            <person name="Haridas S."/>
            <person name="Albert R."/>
            <person name="Binder M."/>
            <person name="Bloem J."/>
            <person name="Labutti K."/>
            <person name="Salamov A."/>
            <person name="Andreopoulos B."/>
            <person name="Baker S."/>
            <person name="Barry K."/>
            <person name="Bills G."/>
            <person name="Bluhm B."/>
            <person name="Cannon C."/>
            <person name="Castanera R."/>
            <person name="Culley D."/>
            <person name="Daum C."/>
            <person name="Ezra D."/>
            <person name="Gonzalez J."/>
            <person name="Henrissat B."/>
            <person name="Kuo A."/>
            <person name="Liang C."/>
            <person name="Lipzen A."/>
            <person name="Lutzoni F."/>
            <person name="Magnuson J."/>
            <person name="Mondo S."/>
            <person name="Nolan M."/>
            <person name="Ohm R."/>
            <person name="Pangilinan J."/>
            <person name="Park H.-J."/>
            <person name="Ramirez L."/>
            <person name="Alfaro M."/>
            <person name="Sun H."/>
            <person name="Tritt A."/>
            <person name="Yoshinaga Y."/>
            <person name="Zwiers L.-H."/>
            <person name="Turgeon B."/>
            <person name="Goodwin S."/>
            <person name="Spatafora J."/>
            <person name="Crous P."/>
            <person name="Grigoriev I."/>
        </authorList>
    </citation>
    <scope>NUCLEOTIDE SEQUENCE</scope>
    <source>
        <strain evidence="3">CBS 113979</strain>
    </source>
</reference>
<sequence>MKRFFMALVVLLLAIVGETANAAAGGESAVSSSVFGGPHITSGNFTGNGTGCGPPTGSVSAMAFNSSVAVNVSASSTFTTSYSCGTAGCNGPFPTSIDTSYICGPGGCGSKSTTPYSCWSDGCDGPLPTSIYTSYVCGPGGCGSKSTTSYSCGTDDCNGPFPTSIDTSYVCGPGGCGSKSKRTLSWTYLGTPRLSPPPNSLAPAVRPDL</sequence>